<dbReference type="SUPFAM" id="SSF49899">
    <property type="entry name" value="Concanavalin A-like lectins/glucanases"/>
    <property type="match status" value="1"/>
</dbReference>
<keyword evidence="2" id="KW-1015">Disulfide bond</keyword>
<evidence type="ECO:0000256" key="1">
    <source>
        <dbReference type="ARBA" id="ARBA00022729"/>
    </source>
</evidence>
<dbReference type="SMART" id="SM00560">
    <property type="entry name" value="LamGL"/>
    <property type="match status" value="1"/>
</dbReference>
<dbReference type="InterPro" id="IPR006558">
    <property type="entry name" value="LamG-like"/>
</dbReference>
<dbReference type="Pfam" id="PF13385">
    <property type="entry name" value="Laminin_G_3"/>
    <property type="match status" value="1"/>
</dbReference>
<evidence type="ECO:0000313" key="5">
    <source>
        <dbReference type="Proteomes" id="UP001210865"/>
    </source>
</evidence>
<dbReference type="Proteomes" id="UP001210865">
    <property type="component" value="Chromosome"/>
</dbReference>
<proteinExistence type="predicted"/>
<reference evidence="4 5" key="1">
    <citation type="submission" date="2022-12" db="EMBL/GenBank/DDBJ databases">
        <title>Sphingomonas abieness sp. nov., an endophytic bacterium isolated from Abies koreana.</title>
        <authorList>
            <person name="Jiang L."/>
            <person name="Lee J."/>
        </authorList>
    </citation>
    <scope>NUCLEOTIDE SEQUENCE [LARGE SCALE GENOMIC DNA]</scope>
    <source>
        <strain evidence="5">PAMB 00755</strain>
    </source>
</reference>
<sequence length="239" mass="26051">MGAFLPLAMSLRPSAAVAAKTAGKAGERWTFDSLDDVGGMPVRSIGSPGLTPSPWGPAMAFDGTHDALLVDRHPLAGAGRFTFEALFRPDGGAFQQRWFHLESCDAATDPPGTSATRMMFEIRVVGENWYLDAFVTGPGYKQPLMMPAMLWPIGRWHHVAQSYDGQIYRSFLNGHLQASAAIDFTPQGPGRASIGARLNGVDHFRGAVRAAHFSRRALRPSQFRLLDRHLVNDPPAPSR</sequence>
<evidence type="ECO:0000259" key="3">
    <source>
        <dbReference type="SMART" id="SM00560"/>
    </source>
</evidence>
<evidence type="ECO:0000313" key="4">
    <source>
        <dbReference type="EMBL" id="WBO22926.1"/>
    </source>
</evidence>
<dbReference type="InterPro" id="IPR013320">
    <property type="entry name" value="ConA-like_dom_sf"/>
</dbReference>
<dbReference type="EMBL" id="CP115174">
    <property type="protein sequence ID" value="WBO22926.1"/>
    <property type="molecule type" value="Genomic_DNA"/>
</dbReference>
<dbReference type="RefSeq" id="WP_270077565.1">
    <property type="nucleotide sequence ID" value="NZ_CP115174.1"/>
</dbReference>
<feature type="domain" description="LamG-like jellyroll fold" evidence="3">
    <location>
        <begin position="79"/>
        <end position="221"/>
    </location>
</feature>
<organism evidence="4 5">
    <name type="scientific">Sphingomonas abietis</name>
    <dbReference type="NCBI Taxonomy" id="3012344"/>
    <lineage>
        <taxon>Bacteria</taxon>
        <taxon>Pseudomonadati</taxon>
        <taxon>Pseudomonadota</taxon>
        <taxon>Alphaproteobacteria</taxon>
        <taxon>Sphingomonadales</taxon>
        <taxon>Sphingomonadaceae</taxon>
        <taxon>Sphingomonas</taxon>
    </lineage>
</organism>
<name>A0ABY7NU00_9SPHN</name>
<protein>
    <submittedName>
        <fullName evidence="4">LamG domain-containing protein</fullName>
    </submittedName>
</protein>
<keyword evidence="5" id="KW-1185">Reference proteome</keyword>
<keyword evidence="1" id="KW-0732">Signal</keyword>
<accession>A0ABY7NU00</accession>
<dbReference type="Gene3D" id="2.60.120.200">
    <property type="match status" value="1"/>
</dbReference>
<gene>
    <name evidence="4" type="ORF">PBT88_01915</name>
</gene>
<evidence type="ECO:0000256" key="2">
    <source>
        <dbReference type="ARBA" id="ARBA00023157"/>
    </source>
</evidence>